<comment type="caution">
    <text evidence="2">The sequence shown here is derived from an EMBL/GenBank/DDBJ whole genome shotgun (WGS) entry which is preliminary data.</text>
</comment>
<evidence type="ECO:0000256" key="1">
    <source>
        <dbReference type="SAM" id="MobiDB-lite"/>
    </source>
</evidence>
<evidence type="ECO:0000313" key="2">
    <source>
        <dbReference type="EMBL" id="KKL43639.1"/>
    </source>
</evidence>
<accession>A0A0F9C4X6</accession>
<gene>
    <name evidence="2" type="ORF">LCGC14_2366840</name>
</gene>
<reference evidence="2" key="1">
    <citation type="journal article" date="2015" name="Nature">
        <title>Complex archaea that bridge the gap between prokaryotes and eukaryotes.</title>
        <authorList>
            <person name="Spang A."/>
            <person name="Saw J.H."/>
            <person name="Jorgensen S.L."/>
            <person name="Zaremba-Niedzwiedzka K."/>
            <person name="Martijn J."/>
            <person name="Lind A.E."/>
            <person name="van Eijk R."/>
            <person name="Schleper C."/>
            <person name="Guy L."/>
            <person name="Ettema T.J."/>
        </authorList>
    </citation>
    <scope>NUCLEOTIDE SEQUENCE</scope>
</reference>
<dbReference type="EMBL" id="LAZR01034801">
    <property type="protein sequence ID" value="KKL43639.1"/>
    <property type="molecule type" value="Genomic_DNA"/>
</dbReference>
<protein>
    <recommendedName>
        <fullName evidence="3">Terminase</fullName>
    </recommendedName>
</protein>
<sequence>MGQDMATRKSTKRKPQPNGRSTRAKKKNGRPTKFKPEYLEQAYKLCLLGATDEEMADFFGVRVTTIDNWKKKRKKFLGAVKRGKIDADANVAESLYKRACGYEHPEDKIFCTDGNVTTVATTKHYPPDTAAAFIWLKNRAGWTDKRDVNLSGEVILKPPKIA</sequence>
<feature type="compositionally biased region" description="Basic residues" evidence="1">
    <location>
        <begin position="22"/>
        <end position="33"/>
    </location>
</feature>
<organism evidence="2">
    <name type="scientific">marine sediment metagenome</name>
    <dbReference type="NCBI Taxonomy" id="412755"/>
    <lineage>
        <taxon>unclassified sequences</taxon>
        <taxon>metagenomes</taxon>
        <taxon>ecological metagenomes</taxon>
    </lineage>
</organism>
<feature type="region of interest" description="Disordered" evidence="1">
    <location>
        <begin position="1"/>
        <end position="33"/>
    </location>
</feature>
<proteinExistence type="predicted"/>
<dbReference type="AlphaFoldDB" id="A0A0F9C4X6"/>
<name>A0A0F9C4X6_9ZZZZ</name>
<dbReference type="Gene3D" id="1.10.10.60">
    <property type="entry name" value="Homeodomain-like"/>
    <property type="match status" value="1"/>
</dbReference>
<evidence type="ECO:0008006" key="3">
    <source>
        <dbReference type="Google" id="ProtNLM"/>
    </source>
</evidence>